<dbReference type="InterPro" id="IPR051397">
    <property type="entry name" value="Zn-ADH-like_protein"/>
</dbReference>
<dbReference type="InterPro" id="IPR011032">
    <property type="entry name" value="GroES-like_sf"/>
</dbReference>
<dbReference type="OrthoDB" id="9787435at2"/>
<comment type="caution">
    <text evidence="2">The sequence shown here is derived from an EMBL/GenBank/DDBJ whole genome shotgun (WGS) entry which is preliminary data.</text>
</comment>
<dbReference type="Proteomes" id="UP000238217">
    <property type="component" value="Unassembled WGS sequence"/>
</dbReference>
<evidence type="ECO:0000313" key="2">
    <source>
        <dbReference type="EMBL" id="PRZ14906.1"/>
    </source>
</evidence>
<dbReference type="InterPro" id="IPR013149">
    <property type="entry name" value="ADH-like_C"/>
</dbReference>
<gene>
    <name evidence="2" type="ORF">BCL67_1103</name>
</gene>
<reference evidence="2 3" key="1">
    <citation type="submission" date="2018-03" db="EMBL/GenBank/DDBJ databases">
        <title>Comparative analysis of microorganisms from saline springs in Andes Mountain Range, Colombia.</title>
        <authorList>
            <person name="Rubin E."/>
        </authorList>
    </citation>
    <scope>NUCLEOTIDE SEQUENCE [LARGE SCALE GENOMIC DNA]</scope>
    <source>
        <strain evidence="2 3">CG 35</strain>
    </source>
</reference>
<dbReference type="EMBL" id="PVTY01000010">
    <property type="protein sequence ID" value="PRZ14906.1"/>
    <property type="molecule type" value="Genomic_DNA"/>
</dbReference>
<dbReference type="Gene3D" id="3.90.180.10">
    <property type="entry name" value="Medium-chain alcohol dehydrogenases, catalytic domain"/>
    <property type="match status" value="1"/>
</dbReference>
<sequence length="440" mass="45836">MDALIVDDAAPQRLRHSHIPTPAPTAHEALIETSAVSVNPTDLALLDAAPNRTVLGYEFSGIVLQPALDGTGPPAGARVAGMVMGGAWAQRVAVPSAQLAVVPEGIDLQSAATVPIAGVSALRALHAGGAILGRRVLVTGATGAVGACAVQLASVGGAAAIVAVARSQEYSDRLRTLGATRVVTNPREGGELADTVIDTVGGDLLPDAFAMTAAGGDLISVGRASGDDIVLPAQALEGAGGRSGRTIHTFFMPDESGDYGSDLRFILDLVSSGRLDVGVDHVEELRGDLSLLLWNMGRKTRAHDALVGPVLLGGPGHRRQPVRIVAVDIDDDIALIGRDIRGISSHGRLTVLARESARVGWLNVDAHVQSGFADAVHGQHVALVEVEVEVGDLRRALDQERGHEHAVVGELLLEVLETLTNQLQPFITIRRRATGEHEND</sequence>
<dbReference type="RefSeq" id="WP_106123198.1">
    <property type="nucleotide sequence ID" value="NZ_PVTY01000010.1"/>
</dbReference>
<protein>
    <submittedName>
        <fullName evidence="2">NADPH:quinone reductase-like Zn-dependent oxidoreductase</fullName>
    </submittedName>
</protein>
<accession>A0A2T0YIE3</accession>
<dbReference type="AlphaFoldDB" id="A0A2T0YIE3"/>
<dbReference type="Pfam" id="PF00107">
    <property type="entry name" value="ADH_zinc_N"/>
    <property type="match status" value="1"/>
</dbReference>
<evidence type="ECO:0000259" key="1">
    <source>
        <dbReference type="SMART" id="SM00829"/>
    </source>
</evidence>
<dbReference type="SUPFAM" id="SSF51735">
    <property type="entry name" value="NAD(P)-binding Rossmann-fold domains"/>
    <property type="match status" value="1"/>
</dbReference>
<dbReference type="GO" id="GO:0016491">
    <property type="term" value="F:oxidoreductase activity"/>
    <property type="evidence" value="ECO:0007669"/>
    <property type="project" value="InterPro"/>
</dbReference>
<dbReference type="InterPro" id="IPR036291">
    <property type="entry name" value="NAD(P)-bd_dom_sf"/>
</dbReference>
<dbReference type="PANTHER" id="PTHR43677">
    <property type="entry name" value="SHORT-CHAIN DEHYDROGENASE/REDUCTASE"/>
    <property type="match status" value="1"/>
</dbReference>
<dbReference type="Pfam" id="PF08240">
    <property type="entry name" value="ADH_N"/>
    <property type="match status" value="1"/>
</dbReference>
<name>A0A2T0YIE3_9MICC</name>
<dbReference type="InterPro" id="IPR020843">
    <property type="entry name" value="ER"/>
</dbReference>
<proteinExistence type="predicted"/>
<dbReference type="PANTHER" id="PTHR43677:SF4">
    <property type="entry name" value="QUINONE OXIDOREDUCTASE-LIKE PROTEIN 2"/>
    <property type="match status" value="1"/>
</dbReference>
<dbReference type="InterPro" id="IPR013154">
    <property type="entry name" value="ADH-like_N"/>
</dbReference>
<keyword evidence="3" id="KW-1185">Reference proteome</keyword>
<evidence type="ECO:0000313" key="3">
    <source>
        <dbReference type="Proteomes" id="UP000238217"/>
    </source>
</evidence>
<dbReference type="SUPFAM" id="SSF50129">
    <property type="entry name" value="GroES-like"/>
    <property type="match status" value="1"/>
</dbReference>
<feature type="domain" description="Enoyl reductase (ER)" evidence="1">
    <location>
        <begin position="9"/>
        <end position="383"/>
    </location>
</feature>
<dbReference type="SMART" id="SM00829">
    <property type="entry name" value="PKS_ER"/>
    <property type="match status" value="1"/>
</dbReference>
<organism evidence="2 3">
    <name type="scientific">Nesterenkonia sandarakina</name>
    <dbReference type="NCBI Taxonomy" id="272918"/>
    <lineage>
        <taxon>Bacteria</taxon>
        <taxon>Bacillati</taxon>
        <taxon>Actinomycetota</taxon>
        <taxon>Actinomycetes</taxon>
        <taxon>Micrococcales</taxon>
        <taxon>Micrococcaceae</taxon>
        <taxon>Nesterenkonia</taxon>
    </lineage>
</organism>
<dbReference type="Gene3D" id="3.40.50.720">
    <property type="entry name" value="NAD(P)-binding Rossmann-like Domain"/>
    <property type="match status" value="1"/>
</dbReference>